<sequence length="187" mass="21060">MKSRFVLLFLISTIFFDCGSSKNELSPEGIKKTEELREMVRAKTFKFDAKFAYPMQSNDVIRATNALMKGTQNLGGQINLSSNGDFLILDGDNTEGSLSFFGEMRNVGFSDISDNGINFSGPYTDFSIEEKNNGDKIIIQFDANSTVEQFRVRMVVFTNYKSNMIVYGSNRTAIRYTGEILPLDKDK</sequence>
<evidence type="ECO:0000313" key="2">
    <source>
        <dbReference type="Proteomes" id="UP001198402"/>
    </source>
</evidence>
<comment type="caution">
    <text evidence="1">The sequence shown here is derived from an EMBL/GenBank/DDBJ whole genome shotgun (WGS) entry which is preliminary data.</text>
</comment>
<keyword evidence="2" id="KW-1185">Reference proteome</keyword>
<proteinExistence type="predicted"/>
<dbReference type="Gene3D" id="2.40.128.410">
    <property type="match status" value="1"/>
</dbReference>
<dbReference type="Pfam" id="PF14059">
    <property type="entry name" value="DUF4251"/>
    <property type="match status" value="1"/>
</dbReference>
<protein>
    <submittedName>
        <fullName evidence="1">DUF4251 domain-containing protein</fullName>
    </submittedName>
</protein>
<evidence type="ECO:0000313" key="1">
    <source>
        <dbReference type="EMBL" id="MCA0153089.1"/>
    </source>
</evidence>
<dbReference type="InterPro" id="IPR025347">
    <property type="entry name" value="DUF4251"/>
</dbReference>
<organism evidence="1 2">
    <name type="scientific">Winogradskyella vincentii</name>
    <dbReference type="NCBI Taxonomy" id="2877122"/>
    <lineage>
        <taxon>Bacteria</taxon>
        <taxon>Pseudomonadati</taxon>
        <taxon>Bacteroidota</taxon>
        <taxon>Flavobacteriia</taxon>
        <taxon>Flavobacteriales</taxon>
        <taxon>Flavobacteriaceae</taxon>
        <taxon>Winogradskyella</taxon>
    </lineage>
</organism>
<dbReference type="EMBL" id="JAIUJS010000003">
    <property type="protein sequence ID" value="MCA0153089.1"/>
    <property type="molecule type" value="Genomic_DNA"/>
</dbReference>
<accession>A0ABS7Y1H0</accession>
<dbReference type="Proteomes" id="UP001198402">
    <property type="component" value="Unassembled WGS sequence"/>
</dbReference>
<name>A0ABS7Y1H0_9FLAO</name>
<gene>
    <name evidence="1" type="ORF">LBV24_07665</name>
</gene>
<dbReference type="RefSeq" id="WP_224478020.1">
    <property type="nucleotide sequence ID" value="NZ_JAIUJS010000003.1"/>
</dbReference>
<reference evidence="2" key="1">
    <citation type="submission" date="2023-07" db="EMBL/GenBank/DDBJ databases">
        <authorList>
            <person name="Yue Y."/>
        </authorList>
    </citation>
    <scope>NUCLEOTIDE SEQUENCE [LARGE SCALE GENOMIC DNA]</scope>
    <source>
        <strain evidence="2">2Y89</strain>
    </source>
</reference>